<dbReference type="AlphaFoldDB" id="A0A0R3M883"/>
<accession>A0A0R3M883</accession>
<feature type="chain" id="PRO_5006443752" description="TRAP-type C4-dicarboxylate transport system, substrate-binding protein" evidence="2">
    <location>
        <begin position="22"/>
        <end position="345"/>
    </location>
</feature>
<dbReference type="InterPro" id="IPR038404">
    <property type="entry name" value="TRAP_DctP_sf"/>
</dbReference>
<feature type="signal peptide" evidence="2">
    <location>
        <begin position="1"/>
        <end position="21"/>
    </location>
</feature>
<dbReference type="Pfam" id="PF03480">
    <property type="entry name" value="DctP"/>
    <property type="match status" value="1"/>
</dbReference>
<dbReference type="InterPro" id="IPR018389">
    <property type="entry name" value="DctP_fam"/>
</dbReference>
<comment type="caution">
    <text evidence="3">The sequence shown here is derived from an EMBL/GenBank/DDBJ whole genome shotgun (WGS) entry which is preliminary data.</text>
</comment>
<dbReference type="PANTHER" id="PTHR33376:SF15">
    <property type="entry name" value="BLL6794 PROTEIN"/>
    <property type="match status" value="1"/>
</dbReference>
<protein>
    <recommendedName>
        <fullName evidence="5">TRAP-type C4-dicarboxylate transport system, substrate-binding protein</fullName>
    </recommendedName>
</protein>
<dbReference type="GO" id="GO:0055085">
    <property type="term" value="P:transmembrane transport"/>
    <property type="evidence" value="ECO:0007669"/>
    <property type="project" value="InterPro"/>
</dbReference>
<evidence type="ECO:0008006" key="5">
    <source>
        <dbReference type="Google" id="ProtNLM"/>
    </source>
</evidence>
<reference evidence="3 4" key="1">
    <citation type="submission" date="2014-03" db="EMBL/GenBank/DDBJ databases">
        <title>Bradyrhizobium valentinum sp. nov., isolated from effective nodules of Lupinus mariae-josephae, a lupine endemic of basic-lime soils in Eastern Spain.</title>
        <authorList>
            <person name="Duran D."/>
            <person name="Rey L."/>
            <person name="Navarro A."/>
            <person name="Busquets A."/>
            <person name="Imperial J."/>
            <person name="Ruiz-Argueso T."/>
        </authorList>
    </citation>
    <scope>NUCLEOTIDE SEQUENCE [LARGE SCALE GENOMIC DNA]</scope>
    <source>
        <strain evidence="3 4">CCBAU 23086</strain>
    </source>
</reference>
<dbReference type="Gene3D" id="3.40.190.170">
    <property type="entry name" value="Bacterial extracellular solute-binding protein, family 7"/>
    <property type="match status" value="1"/>
</dbReference>
<evidence type="ECO:0000313" key="3">
    <source>
        <dbReference type="EMBL" id="KRR16404.1"/>
    </source>
</evidence>
<dbReference type="EMBL" id="LLYB01000127">
    <property type="protein sequence ID" value="KRR16404.1"/>
    <property type="molecule type" value="Genomic_DNA"/>
</dbReference>
<dbReference type="Proteomes" id="UP000051660">
    <property type="component" value="Unassembled WGS sequence"/>
</dbReference>
<gene>
    <name evidence="3" type="ORF">CQ14_16125</name>
</gene>
<name>A0A0R3M883_9BRAD</name>
<organism evidence="3 4">
    <name type="scientific">Bradyrhizobium lablabi</name>
    <dbReference type="NCBI Taxonomy" id="722472"/>
    <lineage>
        <taxon>Bacteria</taxon>
        <taxon>Pseudomonadati</taxon>
        <taxon>Pseudomonadota</taxon>
        <taxon>Alphaproteobacteria</taxon>
        <taxon>Hyphomicrobiales</taxon>
        <taxon>Nitrobacteraceae</taxon>
        <taxon>Bradyrhizobium</taxon>
    </lineage>
</organism>
<evidence type="ECO:0000256" key="1">
    <source>
        <dbReference type="ARBA" id="ARBA00022729"/>
    </source>
</evidence>
<dbReference type="PANTHER" id="PTHR33376">
    <property type="match status" value="1"/>
</dbReference>
<evidence type="ECO:0000313" key="4">
    <source>
        <dbReference type="Proteomes" id="UP000051660"/>
    </source>
</evidence>
<evidence type="ECO:0000256" key="2">
    <source>
        <dbReference type="SAM" id="SignalP"/>
    </source>
</evidence>
<sequence length="345" mass="37449">MMQSTAAALLGLVLLSAPAFAADVVLRFGAINIENSQVYEQILLPFGKAIEEESGGRIEVALKPLGGYGKPAELFTMVEKGTIEMAATVQGYHPGRFPQSSVMELPFMFDNSIAGTSAMMSLYKESLLDKDYASVKVLGLYVLPPYPIFTTGKKIQSVKDFRGLRMRTPSTTVGVALAKLGAVPLGIPLNMIGDTIASGYVDAIAYGWDSATTTKGAAGKYLADQLSVVVDARLAAPALMIVMNRAKWDAMPDDLKKIVEKHSSDLAMGNARIREALEAATRKKMQTDPRFTVLSFSDEQRAELQRVTAPAVAEWKANMAKLGIDGERLYTRARELIQQYKVATK</sequence>
<dbReference type="NCBIfam" id="NF037995">
    <property type="entry name" value="TRAP_S1"/>
    <property type="match status" value="1"/>
</dbReference>
<keyword evidence="1 2" id="KW-0732">Signal</keyword>
<proteinExistence type="predicted"/>